<dbReference type="PANTHER" id="PTHR48022:SF5">
    <property type="entry name" value="ALPHA-GLUCOSIDES PERMEASE MPH2-RELATED"/>
    <property type="match status" value="1"/>
</dbReference>
<dbReference type="InterPro" id="IPR003663">
    <property type="entry name" value="Sugar/inositol_transpt"/>
</dbReference>
<feature type="domain" description="Major facilitator superfamily (MFS) profile" evidence="10">
    <location>
        <begin position="53"/>
        <end position="501"/>
    </location>
</feature>
<gene>
    <name evidence="11" type="ORF">Z517_07458</name>
</gene>
<feature type="transmembrane region" description="Helical" evidence="9">
    <location>
        <begin position="189"/>
        <end position="211"/>
    </location>
</feature>
<dbReference type="VEuPathDB" id="FungiDB:Z517_07458"/>
<keyword evidence="4 9" id="KW-0812">Transmembrane</keyword>
<evidence type="ECO:0000256" key="7">
    <source>
        <dbReference type="RuleBase" id="RU003346"/>
    </source>
</evidence>
<accession>A0A0D2DIZ7</accession>
<dbReference type="InterPro" id="IPR020846">
    <property type="entry name" value="MFS_dom"/>
</dbReference>
<dbReference type="Gene3D" id="1.20.1250.20">
    <property type="entry name" value="MFS general substrate transporter like domains"/>
    <property type="match status" value="1"/>
</dbReference>
<feature type="transmembrane region" description="Helical" evidence="9">
    <location>
        <begin position="444"/>
        <end position="467"/>
    </location>
</feature>
<evidence type="ECO:0000256" key="1">
    <source>
        <dbReference type="ARBA" id="ARBA00004141"/>
    </source>
</evidence>
<sequence>MAAQKEVDVSVAEEPRPSSSPAEWLPDAQEGNNQEHDLRLRDAIKLYPKPIFWSLAMSAAIFMEGYDTMLMGNLIAQSTFQKRYGVPVGKGKYEIPAKWQAGLNNGGSCGQLIGLLVAGWVSDQFGFRKTMIAGLMVIVAFIFIQFFAPSLDVLEVGQVLFGIPIGLFQTIPVVYAMEIAPTCLQPYLTTWVNACWAIGHLIGAGILRGVLSIQDQWAYRIPFAAQWVWPVILIPLLTFAPESPWWLVRQGRLEDAKTVLRGLSSKQHQKESLDIDKKVALMVVTTEYERAVNAETSYLACFKGVDLKRTLIPIGIYCIQTLSGNPLRGYSTYFLEQAGLPSTQAFNMTIVSYSLALLGGFVAWIFLPFFGRRLIYFWSLVVMLILMVIIGGLGVPQAHSSNTSYSWAIGSILIISSFLYNATSGPLTNTLCAEIPSALLRSKVVVLARFTYAISTIIAGVLTPYQLNTSAWNWGARTGFFWAGGCLISTVFAYFCVPETKDRTTAEMDILFARNLAPRHFSKAQVDLVEAVVEKDATTSQVKV</sequence>
<evidence type="ECO:0000256" key="5">
    <source>
        <dbReference type="ARBA" id="ARBA00022989"/>
    </source>
</evidence>
<comment type="subcellular location">
    <subcellularLocation>
        <location evidence="1">Membrane</location>
        <topology evidence="1">Multi-pass membrane protein</topology>
    </subcellularLocation>
</comment>
<evidence type="ECO:0000256" key="2">
    <source>
        <dbReference type="ARBA" id="ARBA00010992"/>
    </source>
</evidence>
<feature type="transmembrane region" description="Helical" evidence="9">
    <location>
        <begin position="374"/>
        <end position="393"/>
    </location>
</feature>
<dbReference type="AlphaFoldDB" id="A0A0D2DIZ7"/>
<dbReference type="PROSITE" id="PS50850">
    <property type="entry name" value="MFS"/>
    <property type="match status" value="1"/>
</dbReference>
<keyword evidence="5 9" id="KW-1133">Transmembrane helix</keyword>
<feature type="transmembrane region" description="Helical" evidence="9">
    <location>
        <begin position="159"/>
        <end position="177"/>
    </location>
</feature>
<dbReference type="SUPFAM" id="SSF103473">
    <property type="entry name" value="MFS general substrate transporter"/>
    <property type="match status" value="1"/>
</dbReference>
<feature type="transmembrane region" description="Helical" evidence="9">
    <location>
        <begin position="479"/>
        <end position="497"/>
    </location>
</feature>
<dbReference type="InterPro" id="IPR036259">
    <property type="entry name" value="MFS_trans_sf"/>
</dbReference>
<feature type="transmembrane region" description="Helical" evidence="9">
    <location>
        <begin position="223"/>
        <end position="240"/>
    </location>
</feature>
<protein>
    <submittedName>
        <fullName evidence="11">Unplaced genomic scaffold supercont1.5, whole genome shotgun sequence</fullName>
    </submittedName>
</protein>
<feature type="transmembrane region" description="Helical" evidence="9">
    <location>
        <begin position="130"/>
        <end position="147"/>
    </location>
</feature>
<keyword evidence="3 7" id="KW-0813">Transport</keyword>
<dbReference type="GO" id="GO:0005351">
    <property type="term" value="F:carbohydrate:proton symporter activity"/>
    <property type="evidence" value="ECO:0007669"/>
    <property type="project" value="TreeGrafter"/>
</dbReference>
<feature type="transmembrane region" description="Helical" evidence="9">
    <location>
        <begin position="405"/>
        <end position="423"/>
    </location>
</feature>
<keyword evidence="12" id="KW-1185">Reference proteome</keyword>
<dbReference type="EMBL" id="KN846973">
    <property type="protein sequence ID" value="KIW77626.1"/>
    <property type="molecule type" value="Genomic_DNA"/>
</dbReference>
<dbReference type="GO" id="GO:0016020">
    <property type="term" value="C:membrane"/>
    <property type="evidence" value="ECO:0007669"/>
    <property type="project" value="UniProtKB-SubCell"/>
</dbReference>
<dbReference type="InterPro" id="IPR050360">
    <property type="entry name" value="MFS_Sugar_Transporters"/>
</dbReference>
<evidence type="ECO:0000256" key="4">
    <source>
        <dbReference type="ARBA" id="ARBA00022692"/>
    </source>
</evidence>
<dbReference type="OrthoDB" id="6612291at2759"/>
<evidence type="ECO:0000256" key="3">
    <source>
        <dbReference type="ARBA" id="ARBA00022448"/>
    </source>
</evidence>
<dbReference type="Proteomes" id="UP000053029">
    <property type="component" value="Unassembled WGS sequence"/>
</dbReference>
<keyword evidence="6 9" id="KW-0472">Membrane</keyword>
<comment type="similarity">
    <text evidence="2 7">Belongs to the major facilitator superfamily. Sugar transporter (TC 2.A.1.1) family.</text>
</comment>
<dbReference type="FunFam" id="1.20.1250.20:FF:000078">
    <property type="entry name" value="MFS maltose transporter, putative"/>
    <property type="match status" value="1"/>
</dbReference>
<reference evidence="11 12" key="1">
    <citation type="submission" date="2015-01" db="EMBL/GenBank/DDBJ databases">
        <title>The Genome Sequence of Fonsecaea pedrosoi CBS 271.37.</title>
        <authorList>
            <consortium name="The Broad Institute Genomics Platform"/>
            <person name="Cuomo C."/>
            <person name="de Hoog S."/>
            <person name="Gorbushina A."/>
            <person name="Stielow B."/>
            <person name="Teixiera M."/>
            <person name="Abouelleil A."/>
            <person name="Chapman S.B."/>
            <person name="Priest M."/>
            <person name="Young S.K."/>
            <person name="Wortman J."/>
            <person name="Nusbaum C."/>
            <person name="Birren B."/>
        </authorList>
    </citation>
    <scope>NUCLEOTIDE SEQUENCE [LARGE SCALE GENOMIC DNA]</scope>
    <source>
        <strain evidence="11 12">CBS 271.37</strain>
    </source>
</reference>
<evidence type="ECO:0000256" key="6">
    <source>
        <dbReference type="ARBA" id="ARBA00023136"/>
    </source>
</evidence>
<feature type="region of interest" description="Disordered" evidence="8">
    <location>
        <begin position="1"/>
        <end position="29"/>
    </location>
</feature>
<proteinExistence type="inferred from homology"/>
<dbReference type="HOGENOM" id="CLU_001265_11_5_1"/>
<organism evidence="11 12">
    <name type="scientific">Fonsecaea pedrosoi CBS 271.37</name>
    <dbReference type="NCBI Taxonomy" id="1442368"/>
    <lineage>
        <taxon>Eukaryota</taxon>
        <taxon>Fungi</taxon>
        <taxon>Dikarya</taxon>
        <taxon>Ascomycota</taxon>
        <taxon>Pezizomycotina</taxon>
        <taxon>Eurotiomycetes</taxon>
        <taxon>Chaetothyriomycetidae</taxon>
        <taxon>Chaetothyriales</taxon>
        <taxon>Herpotrichiellaceae</taxon>
        <taxon>Fonsecaea</taxon>
    </lineage>
</organism>
<dbReference type="PANTHER" id="PTHR48022">
    <property type="entry name" value="PLASTIDIC GLUCOSE TRANSPORTER 4"/>
    <property type="match status" value="1"/>
</dbReference>
<dbReference type="GeneID" id="25306948"/>
<feature type="transmembrane region" description="Helical" evidence="9">
    <location>
        <begin position="345"/>
        <end position="367"/>
    </location>
</feature>
<evidence type="ECO:0000256" key="9">
    <source>
        <dbReference type="SAM" id="Phobius"/>
    </source>
</evidence>
<dbReference type="NCBIfam" id="TIGR00879">
    <property type="entry name" value="SP"/>
    <property type="match status" value="1"/>
</dbReference>
<evidence type="ECO:0000313" key="12">
    <source>
        <dbReference type="Proteomes" id="UP000053029"/>
    </source>
</evidence>
<dbReference type="Pfam" id="PF00083">
    <property type="entry name" value="Sugar_tr"/>
    <property type="match status" value="1"/>
</dbReference>
<name>A0A0D2DIZ7_9EURO</name>
<dbReference type="RefSeq" id="XP_013281434.1">
    <property type="nucleotide sequence ID" value="XM_013425980.1"/>
</dbReference>
<evidence type="ECO:0000256" key="8">
    <source>
        <dbReference type="SAM" id="MobiDB-lite"/>
    </source>
</evidence>
<feature type="compositionally biased region" description="Basic and acidic residues" evidence="8">
    <location>
        <begin position="1"/>
        <end position="16"/>
    </location>
</feature>
<evidence type="ECO:0000259" key="10">
    <source>
        <dbReference type="PROSITE" id="PS50850"/>
    </source>
</evidence>
<evidence type="ECO:0000313" key="11">
    <source>
        <dbReference type="EMBL" id="KIW77626.1"/>
    </source>
</evidence>
<dbReference type="InterPro" id="IPR005828">
    <property type="entry name" value="MFS_sugar_transport-like"/>
</dbReference>